<evidence type="ECO:0000313" key="5">
    <source>
        <dbReference type="Proteomes" id="UP000249061"/>
    </source>
</evidence>
<dbReference type="PROSITE" id="PS51257">
    <property type="entry name" value="PROKAR_LIPOPROTEIN"/>
    <property type="match status" value="1"/>
</dbReference>
<dbReference type="EMBL" id="QFQP01000032">
    <property type="protein sequence ID" value="PZR07264.1"/>
    <property type="molecule type" value="Genomic_DNA"/>
</dbReference>
<comment type="caution">
    <text evidence="4">The sequence shown here is derived from an EMBL/GenBank/DDBJ whole genome shotgun (WGS) entry which is preliminary data.</text>
</comment>
<organism evidence="4 5">
    <name type="scientific">Archangium gephyra</name>
    <dbReference type="NCBI Taxonomy" id="48"/>
    <lineage>
        <taxon>Bacteria</taxon>
        <taxon>Pseudomonadati</taxon>
        <taxon>Myxococcota</taxon>
        <taxon>Myxococcia</taxon>
        <taxon>Myxococcales</taxon>
        <taxon>Cystobacterineae</taxon>
        <taxon>Archangiaceae</taxon>
        <taxon>Archangium</taxon>
    </lineage>
</organism>
<reference evidence="4 5" key="1">
    <citation type="submission" date="2017-08" db="EMBL/GenBank/DDBJ databases">
        <title>Infants hospitalized years apart are colonized by the same room-sourced microbial strains.</title>
        <authorList>
            <person name="Brooks B."/>
            <person name="Olm M.R."/>
            <person name="Firek B.A."/>
            <person name="Baker R."/>
            <person name="Thomas B.C."/>
            <person name="Morowitz M.J."/>
            <person name="Banfield J.F."/>
        </authorList>
    </citation>
    <scope>NUCLEOTIDE SEQUENCE [LARGE SCALE GENOMIC DNA]</scope>
    <source>
        <strain evidence="4">S2_003_000_R2_14</strain>
    </source>
</reference>
<evidence type="ECO:0000313" key="4">
    <source>
        <dbReference type="EMBL" id="PZR07264.1"/>
    </source>
</evidence>
<evidence type="ECO:0000259" key="1">
    <source>
        <dbReference type="Pfam" id="PF07624"/>
    </source>
</evidence>
<dbReference type="AlphaFoldDB" id="A0A2W5UV99"/>
<dbReference type="Pfam" id="PF07631">
    <property type="entry name" value="PSD4"/>
    <property type="match status" value="1"/>
</dbReference>
<dbReference type="InterPro" id="IPR011478">
    <property type="entry name" value="DUF1585"/>
</dbReference>
<dbReference type="InterPro" id="IPR013039">
    <property type="entry name" value="DUF1588"/>
</dbReference>
<accession>A0A2W5UV99</accession>
<dbReference type="InterPro" id="IPR013042">
    <property type="entry name" value="DUF1592"/>
</dbReference>
<evidence type="ECO:0008006" key="6">
    <source>
        <dbReference type="Google" id="ProtNLM"/>
    </source>
</evidence>
<name>A0A2W5UV99_9BACT</name>
<feature type="domain" description="DUF1588" evidence="2">
    <location>
        <begin position="396"/>
        <end position="494"/>
    </location>
</feature>
<evidence type="ECO:0000259" key="3">
    <source>
        <dbReference type="Pfam" id="PF07631"/>
    </source>
</evidence>
<dbReference type="Proteomes" id="UP000249061">
    <property type="component" value="Unassembled WGS sequence"/>
</dbReference>
<proteinExistence type="predicted"/>
<evidence type="ECO:0000259" key="2">
    <source>
        <dbReference type="Pfam" id="PF07627"/>
    </source>
</evidence>
<feature type="domain" description="DUF1592" evidence="3">
    <location>
        <begin position="236"/>
        <end position="378"/>
    </location>
</feature>
<dbReference type="Pfam" id="PF07627">
    <property type="entry name" value="PSCyt3"/>
    <property type="match status" value="1"/>
</dbReference>
<feature type="domain" description="DUF1585" evidence="1">
    <location>
        <begin position="530"/>
        <end position="595"/>
    </location>
</feature>
<sequence length="604" mass="66117">MSVKTRALITSLMLLGCEAKFMPGGDGEAPVTPGEESDGGRQPWFTCVDGADPSPEVVLRLTRTQYRNALEALLTRAYPANQVQALLSSTEMTAFFAALPVDGHTQRAELTYDSMDQRVSSVLVNPQFEIATALGAWIEGDSGRLQTFMRAYGGTTACADVNSDACITAFIENFGLHALRRPVDSDDAAHYRESFDDTGWGRHKGLIASMLLAPDFIFRTEFRGDAIDGRSDFTKLTAYETASRVSFALTNSAPDDELLAAAARDFTGAGYTLDEQLTRIMATPGAKAQFDHFFRQWIRADRVNGINPTAASALTLNYPDDSAPSLPADTDLNQLRADALDEMVELMSWYAQRGSLKDALLSDVSFARSATLARVYGVQAWDGTEENLVHFPEGQRAGLFTRAGYMLSGYPDTNPVMRGARLRVEYLCDVMEPPADISPPAGYMPPAVPTVRNVIEAKTQISGSSCQGCHQSSINPLGFPFESYDAFGRYRTQEPLFDMGGSVSRWEPVNATTRPDIDRNGSRDVASDGVALSRLLADSQRLQACYARHAFRYLQGRHEKLTNNEDGCVLNDMERAAGTGSLQDVVKALTNSRDFTRRRMPAGN</sequence>
<protein>
    <recommendedName>
        <fullName evidence="6">Cellulose-binding domain protein</fullName>
    </recommendedName>
</protein>
<dbReference type="Pfam" id="PF07624">
    <property type="entry name" value="PSD2"/>
    <property type="match status" value="1"/>
</dbReference>
<gene>
    <name evidence="4" type="ORF">DI536_27815</name>
</gene>